<keyword evidence="3 4" id="KW-0119">Carbohydrate metabolism</keyword>
<dbReference type="OrthoDB" id="9803010at2"/>
<dbReference type="CDD" id="cd05248">
    <property type="entry name" value="ADP_GME_SDR_e"/>
    <property type="match status" value="1"/>
</dbReference>
<keyword evidence="2 4" id="KW-0413">Isomerase</keyword>
<feature type="binding site" evidence="4">
    <location>
        <position position="54"/>
    </location>
    <ligand>
        <name>NADP(+)</name>
        <dbReference type="ChEBI" id="CHEBI:58349"/>
    </ligand>
</feature>
<feature type="binding site" evidence="4">
    <location>
        <begin position="32"/>
        <end position="33"/>
    </location>
    <ligand>
        <name>NADP(+)</name>
        <dbReference type="ChEBI" id="CHEBI:58349"/>
    </ligand>
</feature>
<comment type="cofactor">
    <cofactor evidence="4">
        <name>NADP(+)</name>
        <dbReference type="ChEBI" id="CHEBI:58349"/>
    </cofactor>
    <text evidence="4">Binds 1 NADP(+) per subunit.</text>
</comment>
<protein>
    <recommendedName>
        <fullName evidence="4">ADP-L-glycero-D-manno-heptose-6-epimerase</fullName>
        <ecNumber evidence="4">5.1.3.20</ecNumber>
    </recommendedName>
    <alternativeName>
        <fullName evidence="4">ADP-L-glycero-beta-D-manno-heptose-6-epimerase</fullName>
        <shortName evidence="4">ADP-glyceromanno-heptose 6-epimerase</shortName>
        <shortName evidence="4">ADP-hep 6-epimerase</shortName>
        <shortName evidence="4">AGME</shortName>
    </alternativeName>
</protein>
<dbReference type="PANTHER" id="PTHR43103">
    <property type="entry name" value="NUCLEOSIDE-DIPHOSPHATE-SUGAR EPIMERASE"/>
    <property type="match status" value="1"/>
</dbReference>
<feature type="binding site" evidence="4">
    <location>
        <position position="183"/>
    </location>
    <ligand>
        <name>substrate</name>
    </ligand>
</feature>
<dbReference type="KEGG" id="app:CAP2UW1_2894"/>
<feature type="active site" description="Proton acceptor" evidence="4">
    <location>
        <position position="181"/>
    </location>
</feature>
<feature type="binding site" evidence="4">
    <location>
        <position position="181"/>
    </location>
    <ligand>
        <name>NADP(+)</name>
        <dbReference type="ChEBI" id="CHEBI:58349"/>
    </ligand>
</feature>
<reference evidence="6" key="1">
    <citation type="submission" date="2009-08" db="EMBL/GenBank/DDBJ databases">
        <authorList>
            <consortium name="US DOE Joint Genome Institute"/>
            <person name="Lucas S."/>
            <person name="Copeland A."/>
            <person name="Lapidus A."/>
            <person name="Glavina del Rio T."/>
            <person name="Dalin E."/>
            <person name="Tice H."/>
            <person name="Bruce D."/>
            <person name="Barry K."/>
            <person name="Pitluck S."/>
            <person name="Lowry S."/>
            <person name="Larimer F."/>
            <person name="Land M."/>
            <person name="Hauser L."/>
            <person name="Kyrpides N."/>
            <person name="Ivanova N."/>
            <person name="McMahon K.D."/>
            <person name="Hugenholtz P."/>
        </authorList>
    </citation>
    <scope>NUCLEOTIDE SEQUENCE</scope>
    <source>
        <strain evidence="6">UW-1</strain>
    </source>
</reference>
<dbReference type="EMBL" id="CP001715">
    <property type="protein sequence ID" value="ACV36174.1"/>
    <property type="molecule type" value="Genomic_DNA"/>
</dbReference>
<comment type="function">
    <text evidence="4">Catalyzes the interconversion between ADP-D-glycero-beta-D-manno-heptose and ADP-L-glycero-beta-D-manno-heptose via an epimerization at carbon 6 of the heptose.</text>
</comment>
<feature type="binding site" evidence="4">
    <location>
        <position position="93"/>
    </location>
    <ligand>
        <name>NADP(+)</name>
        <dbReference type="ChEBI" id="CHEBI:58349"/>
    </ligand>
</feature>
<feature type="binding site" evidence="4">
    <location>
        <position position="173"/>
    </location>
    <ligand>
        <name>NADP(+)</name>
        <dbReference type="ChEBI" id="CHEBI:58349"/>
    </ligand>
</feature>
<dbReference type="eggNOG" id="COG0451">
    <property type="taxonomic scope" value="Bacteria"/>
</dbReference>
<gene>
    <name evidence="4" type="primary">hldD</name>
    <name evidence="6" type="ordered locus">CAP2UW1_2894</name>
</gene>
<comment type="catalytic activity">
    <reaction evidence="4">
        <text>ADP-D-glycero-beta-D-manno-heptose = ADP-L-glycero-beta-D-manno-heptose</text>
        <dbReference type="Rhea" id="RHEA:17577"/>
        <dbReference type="ChEBI" id="CHEBI:59967"/>
        <dbReference type="ChEBI" id="CHEBI:61506"/>
        <dbReference type="EC" id="5.1.3.20"/>
    </reaction>
</comment>
<dbReference type="GO" id="GO:0097171">
    <property type="term" value="P:ADP-L-glycero-beta-D-manno-heptose biosynthetic process"/>
    <property type="evidence" value="ECO:0007669"/>
    <property type="project" value="UniProtKB-UniPathway"/>
</dbReference>
<dbReference type="Gene3D" id="3.40.50.720">
    <property type="entry name" value="NAD(P)-binding Rossmann-like Domain"/>
    <property type="match status" value="1"/>
</dbReference>
<dbReference type="GO" id="GO:0050661">
    <property type="term" value="F:NADP binding"/>
    <property type="evidence" value="ECO:0007669"/>
    <property type="project" value="InterPro"/>
</dbReference>
<feature type="binding site" evidence="4">
    <location>
        <begin position="11"/>
        <end position="12"/>
    </location>
    <ligand>
        <name>NADP(+)</name>
        <dbReference type="ChEBI" id="CHEBI:58349"/>
    </ligand>
</feature>
<dbReference type="AlphaFoldDB" id="C7RU10"/>
<dbReference type="Pfam" id="PF01370">
    <property type="entry name" value="Epimerase"/>
    <property type="match status" value="1"/>
</dbReference>
<comment type="subunit">
    <text evidence="4">Homopentamer.</text>
</comment>
<name>C7RU10_ACCRE</name>
<evidence type="ECO:0000313" key="6">
    <source>
        <dbReference type="EMBL" id="ACV36174.1"/>
    </source>
</evidence>
<dbReference type="SUPFAM" id="SSF51735">
    <property type="entry name" value="NAD(P)-binding Rossmann-fold domains"/>
    <property type="match status" value="1"/>
</dbReference>
<evidence type="ECO:0000256" key="2">
    <source>
        <dbReference type="ARBA" id="ARBA00023235"/>
    </source>
</evidence>
<dbReference type="PANTHER" id="PTHR43103:SF3">
    <property type="entry name" value="ADP-L-GLYCERO-D-MANNO-HEPTOSE-6-EPIMERASE"/>
    <property type="match status" value="1"/>
</dbReference>
<dbReference type="InterPro" id="IPR011912">
    <property type="entry name" value="Heptose_epim"/>
</dbReference>
<feature type="binding site" evidence="4">
    <location>
        <position position="190"/>
    </location>
    <ligand>
        <name>substrate</name>
    </ligand>
</feature>
<organism evidence="6">
    <name type="scientific">Accumulibacter regalis</name>
    <dbReference type="NCBI Taxonomy" id="522306"/>
    <lineage>
        <taxon>Bacteria</taxon>
        <taxon>Pseudomonadati</taxon>
        <taxon>Pseudomonadota</taxon>
        <taxon>Betaproteobacteria</taxon>
        <taxon>Candidatus Accumulibacter</taxon>
    </lineage>
</organism>
<dbReference type="HOGENOM" id="CLU_007383_1_3_4"/>
<feature type="binding site" evidence="4">
    <location>
        <begin position="76"/>
        <end position="80"/>
    </location>
    <ligand>
        <name>NADP(+)</name>
        <dbReference type="ChEBI" id="CHEBI:58349"/>
    </ligand>
</feature>
<evidence type="ECO:0000256" key="1">
    <source>
        <dbReference type="ARBA" id="ARBA00022857"/>
    </source>
</evidence>
<dbReference type="InterPro" id="IPR036291">
    <property type="entry name" value="NAD(P)-bd_dom_sf"/>
</dbReference>
<evidence type="ECO:0000256" key="3">
    <source>
        <dbReference type="ARBA" id="ARBA00023277"/>
    </source>
</evidence>
<dbReference type="UniPathway" id="UPA00356">
    <property type="reaction ID" value="UER00440"/>
</dbReference>
<dbReference type="HAMAP" id="MF_01601">
    <property type="entry name" value="Heptose_epimerase"/>
    <property type="match status" value="1"/>
</dbReference>
<sequence length="334" mass="37208">MYTIVTGASGFIGSNLVKALNERGVRKIIAVDNLTRADKFKNLVDCDIADYIDKGEFLDRLVAGDFDGDLDAILHQGACSDTMEADGRYMMENNYRYSLGILDWCLDQEVPLLYASSAATYGGGGVFTEERQHEAPLNVYGYSKFLFDQIVRRRLAEVGSFNSQVVGFRYFNVYGPRESHKARMASVAFHHYHQFRREGKVRLFEGCDGYAAGEQRRDFVFVGDVARVNLHFLDHPEKSGIFNVGTGRAQSFNELAVANVNACRALVGQPALPLAELVRQGLIEYIPFPADLKGKYQSFTEADLSKLRKAGYDAPFTGVAEGVAQYVEWLCSHG</sequence>
<evidence type="ECO:0000256" key="4">
    <source>
        <dbReference type="HAMAP-Rule" id="MF_01601"/>
    </source>
</evidence>
<proteinExistence type="inferred from homology"/>
<dbReference type="NCBIfam" id="TIGR02197">
    <property type="entry name" value="heptose_epim"/>
    <property type="match status" value="1"/>
</dbReference>
<dbReference type="EC" id="5.1.3.20" evidence="4"/>
<dbReference type="InterPro" id="IPR001509">
    <property type="entry name" value="Epimerase_deHydtase"/>
</dbReference>
<comment type="pathway">
    <text evidence="4">Nucleotide-sugar biosynthesis; ADP-L-glycero-beta-D-manno-heptose biosynthesis; ADP-L-glycero-beta-D-manno-heptose from D-glycero-beta-D-manno-heptose 7-phosphate: step 4/4.</text>
</comment>
<dbReference type="Gene3D" id="3.90.25.10">
    <property type="entry name" value="UDP-galactose 4-epimerase, domain 1"/>
    <property type="match status" value="1"/>
</dbReference>
<comment type="domain">
    <text evidence="4">Contains a large N-terminal NADP-binding domain, and a smaller C-terminal substrate-binding domain.</text>
</comment>
<reference evidence="6" key="2">
    <citation type="submission" date="2009-09" db="EMBL/GenBank/DDBJ databases">
        <title>Complete sequence of chromosome of Candidatus Accumulibacter phosphatis clade IIA str. UW-1.</title>
        <authorList>
            <consortium name="US DOE Joint Genome Institute"/>
            <person name="Martin H.G."/>
            <person name="Ivanova N."/>
            <person name="Kunin V."/>
            <person name="Warnecke F."/>
            <person name="Barry K."/>
            <person name="He S."/>
            <person name="Salamov A."/>
            <person name="Szeto E."/>
            <person name="Dalin E."/>
            <person name="Pangilinan J.L."/>
            <person name="Lapidus A."/>
            <person name="Lowry S."/>
            <person name="Kyrpides N.C."/>
            <person name="McMahon K.D."/>
            <person name="Hugenholtz P."/>
        </authorList>
    </citation>
    <scope>NUCLEOTIDE SEQUENCE [LARGE SCALE GENOMIC DNA]</scope>
    <source>
        <strain evidence="6">UW-1</strain>
    </source>
</reference>
<feature type="domain" description="NAD-dependent epimerase/dehydratase" evidence="5">
    <location>
        <begin position="4"/>
        <end position="245"/>
    </location>
</feature>
<feature type="binding site" evidence="4">
    <location>
        <position position="172"/>
    </location>
    <ligand>
        <name>substrate</name>
    </ligand>
</feature>
<comment type="similarity">
    <text evidence="4">Belongs to the NAD(P)-dependent epimerase/dehydratase family. HldD subfamily.</text>
</comment>
<feature type="binding site" evidence="4">
    <location>
        <position position="296"/>
    </location>
    <ligand>
        <name>substrate</name>
    </ligand>
</feature>
<dbReference type="GO" id="GO:0008712">
    <property type="term" value="F:ADP-glyceromanno-heptose 6-epimerase activity"/>
    <property type="evidence" value="ECO:0007669"/>
    <property type="project" value="UniProtKB-UniRule"/>
</dbReference>
<dbReference type="STRING" id="522306.CAP2UW1_2894"/>
<accession>C7RU10</accession>
<feature type="binding site" evidence="4">
    <location>
        <position position="39"/>
    </location>
    <ligand>
        <name>NADP(+)</name>
        <dbReference type="ChEBI" id="CHEBI:58349"/>
    </ligand>
</feature>
<dbReference type="GO" id="GO:0005975">
    <property type="term" value="P:carbohydrate metabolic process"/>
    <property type="evidence" value="ECO:0007669"/>
    <property type="project" value="UniProtKB-UniRule"/>
</dbReference>
<feature type="binding site" evidence="4">
    <location>
        <begin position="204"/>
        <end position="207"/>
    </location>
    <ligand>
        <name>substrate</name>
    </ligand>
</feature>
<feature type="binding site" evidence="4">
    <location>
        <position position="217"/>
    </location>
    <ligand>
        <name>substrate</name>
    </ligand>
</feature>
<feature type="binding site" evidence="4">
    <location>
        <position position="144"/>
    </location>
    <ligand>
        <name>NADP(+)</name>
        <dbReference type="ChEBI" id="CHEBI:58349"/>
    </ligand>
</feature>
<keyword evidence="1 4" id="KW-0521">NADP</keyword>
<feature type="active site" description="Proton acceptor" evidence="4">
    <location>
        <position position="140"/>
    </location>
</feature>
<evidence type="ECO:0000259" key="5">
    <source>
        <dbReference type="Pfam" id="PF01370"/>
    </source>
</evidence>